<name>A0ABS7PKN2_9SPHN</name>
<proteinExistence type="predicted"/>
<evidence type="ECO:0000313" key="5">
    <source>
        <dbReference type="EMBL" id="MBY8821855.1"/>
    </source>
</evidence>
<dbReference type="InterPro" id="IPR019887">
    <property type="entry name" value="Tscrpt_reg_AsnC/Lrp_C"/>
</dbReference>
<protein>
    <submittedName>
        <fullName evidence="5">Lrp/AsnC family transcriptional regulator</fullName>
    </submittedName>
</protein>
<dbReference type="Gene3D" id="1.10.10.10">
    <property type="entry name" value="Winged helix-like DNA-binding domain superfamily/Winged helix DNA-binding domain"/>
    <property type="match status" value="1"/>
</dbReference>
<dbReference type="SUPFAM" id="SSF46785">
    <property type="entry name" value="Winged helix' DNA-binding domain"/>
    <property type="match status" value="1"/>
</dbReference>
<keyword evidence="2" id="KW-0238">DNA-binding</keyword>
<dbReference type="Pfam" id="PF01037">
    <property type="entry name" value="AsnC_trans_reg"/>
    <property type="match status" value="1"/>
</dbReference>
<evidence type="ECO:0000256" key="3">
    <source>
        <dbReference type="ARBA" id="ARBA00023163"/>
    </source>
</evidence>
<dbReference type="PANTHER" id="PTHR30154">
    <property type="entry name" value="LEUCINE-RESPONSIVE REGULATORY PROTEIN"/>
    <property type="match status" value="1"/>
</dbReference>
<keyword evidence="1" id="KW-0805">Transcription regulation</keyword>
<dbReference type="CDD" id="cd00090">
    <property type="entry name" value="HTH_ARSR"/>
    <property type="match status" value="1"/>
</dbReference>
<sequence>MPDIDLDGFDRRILTELQRNGRLTNLDLAELIGLSPSPCLRRVKRLEQDGYITGYSARIDERKVGLGLTCFVSVKMERHREEDAEQLKSAIGGIREIISCFVTSGEYDMLLQIVVPDLDSFRRLMMTTLIKLPGVRDFRTSFAIDTIKDGVPLPLHHLPDPR</sequence>
<dbReference type="InterPro" id="IPR019888">
    <property type="entry name" value="Tscrpt_reg_AsnC-like"/>
</dbReference>
<dbReference type="InterPro" id="IPR011008">
    <property type="entry name" value="Dimeric_a/b-barrel"/>
</dbReference>
<feature type="domain" description="HTH asnC-type" evidence="4">
    <location>
        <begin position="6"/>
        <end position="67"/>
    </location>
</feature>
<dbReference type="EMBL" id="JAINVV010000003">
    <property type="protein sequence ID" value="MBY8821855.1"/>
    <property type="molecule type" value="Genomic_DNA"/>
</dbReference>
<dbReference type="InterPro" id="IPR000485">
    <property type="entry name" value="AsnC-type_HTH_dom"/>
</dbReference>
<dbReference type="Gene3D" id="3.30.70.920">
    <property type="match status" value="1"/>
</dbReference>
<keyword evidence="3" id="KW-0804">Transcription</keyword>
<dbReference type="RefSeq" id="WP_222988933.1">
    <property type="nucleotide sequence ID" value="NZ_JAINVV010000003.1"/>
</dbReference>
<dbReference type="Pfam" id="PF13412">
    <property type="entry name" value="HTH_24"/>
    <property type="match status" value="1"/>
</dbReference>
<accession>A0ABS7PKN2</accession>
<dbReference type="PANTHER" id="PTHR30154:SF34">
    <property type="entry name" value="TRANSCRIPTIONAL REGULATOR AZLB"/>
    <property type="match status" value="1"/>
</dbReference>
<evidence type="ECO:0000256" key="2">
    <source>
        <dbReference type="ARBA" id="ARBA00023125"/>
    </source>
</evidence>
<dbReference type="InterPro" id="IPR011991">
    <property type="entry name" value="ArsR-like_HTH"/>
</dbReference>
<dbReference type="InterPro" id="IPR036390">
    <property type="entry name" value="WH_DNA-bd_sf"/>
</dbReference>
<dbReference type="SMART" id="SM00344">
    <property type="entry name" value="HTH_ASNC"/>
    <property type="match status" value="1"/>
</dbReference>
<keyword evidence="6" id="KW-1185">Reference proteome</keyword>
<dbReference type="PRINTS" id="PR00033">
    <property type="entry name" value="HTHASNC"/>
</dbReference>
<evidence type="ECO:0000259" key="4">
    <source>
        <dbReference type="PROSITE" id="PS50956"/>
    </source>
</evidence>
<dbReference type="InterPro" id="IPR036388">
    <property type="entry name" value="WH-like_DNA-bd_sf"/>
</dbReference>
<dbReference type="PROSITE" id="PS50956">
    <property type="entry name" value="HTH_ASNC_2"/>
    <property type="match status" value="1"/>
</dbReference>
<gene>
    <name evidence="5" type="ORF">K7G82_06105</name>
</gene>
<dbReference type="SUPFAM" id="SSF54909">
    <property type="entry name" value="Dimeric alpha+beta barrel"/>
    <property type="match status" value="1"/>
</dbReference>
<dbReference type="InterPro" id="IPR019885">
    <property type="entry name" value="Tscrpt_reg_HTH_AsnC-type_CS"/>
</dbReference>
<organism evidence="5 6">
    <name type="scientific">Sphingomonas colocasiae</name>
    <dbReference type="NCBI Taxonomy" id="1848973"/>
    <lineage>
        <taxon>Bacteria</taxon>
        <taxon>Pseudomonadati</taxon>
        <taxon>Pseudomonadota</taxon>
        <taxon>Alphaproteobacteria</taxon>
        <taxon>Sphingomonadales</taxon>
        <taxon>Sphingomonadaceae</taxon>
        <taxon>Sphingomonas</taxon>
    </lineage>
</organism>
<evidence type="ECO:0000256" key="1">
    <source>
        <dbReference type="ARBA" id="ARBA00023015"/>
    </source>
</evidence>
<comment type="caution">
    <text evidence="5">The sequence shown here is derived from an EMBL/GenBank/DDBJ whole genome shotgun (WGS) entry which is preliminary data.</text>
</comment>
<reference evidence="5 6" key="1">
    <citation type="submission" date="2021-08" db="EMBL/GenBank/DDBJ databases">
        <authorList>
            <person name="Tuo L."/>
        </authorList>
    </citation>
    <scope>NUCLEOTIDE SEQUENCE [LARGE SCALE GENOMIC DNA]</scope>
    <source>
        <strain evidence="5 6">JCM 31229</strain>
    </source>
</reference>
<dbReference type="Proteomes" id="UP000706039">
    <property type="component" value="Unassembled WGS sequence"/>
</dbReference>
<evidence type="ECO:0000313" key="6">
    <source>
        <dbReference type="Proteomes" id="UP000706039"/>
    </source>
</evidence>
<dbReference type="PROSITE" id="PS00519">
    <property type="entry name" value="HTH_ASNC_1"/>
    <property type="match status" value="1"/>
</dbReference>